<evidence type="ECO:0000256" key="2">
    <source>
        <dbReference type="ARBA" id="ARBA00038334"/>
    </source>
</evidence>
<dbReference type="Gene3D" id="3.40.50.1820">
    <property type="entry name" value="alpha/beta hydrolase"/>
    <property type="match status" value="1"/>
</dbReference>
<dbReference type="InterPro" id="IPR029058">
    <property type="entry name" value="AB_hydrolase_fold"/>
</dbReference>
<dbReference type="PRINTS" id="PR00111">
    <property type="entry name" value="ABHYDROLASE"/>
</dbReference>
<keyword evidence="1" id="KW-0378">Hydrolase</keyword>
<dbReference type="EMBL" id="JAPXFL010000007">
    <property type="protein sequence ID" value="KAK9504418.1"/>
    <property type="molecule type" value="Genomic_DNA"/>
</dbReference>
<organism evidence="4 5">
    <name type="scientific">Rhynocoris fuscipes</name>
    <dbReference type="NCBI Taxonomy" id="488301"/>
    <lineage>
        <taxon>Eukaryota</taxon>
        <taxon>Metazoa</taxon>
        <taxon>Ecdysozoa</taxon>
        <taxon>Arthropoda</taxon>
        <taxon>Hexapoda</taxon>
        <taxon>Insecta</taxon>
        <taxon>Pterygota</taxon>
        <taxon>Neoptera</taxon>
        <taxon>Paraneoptera</taxon>
        <taxon>Hemiptera</taxon>
        <taxon>Heteroptera</taxon>
        <taxon>Panheteroptera</taxon>
        <taxon>Cimicomorpha</taxon>
        <taxon>Reduviidae</taxon>
        <taxon>Harpactorinae</taxon>
        <taxon>Harpactorini</taxon>
        <taxon>Rhynocoris</taxon>
    </lineage>
</organism>
<proteinExistence type="inferred from homology"/>
<reference evidence="4 5" key="1">
    <citation type="submission" date="2022-12" db="EMBL/GenBank/DDBJ databases">
        <title>Chromosome-level genome assembly of true bugs.</title>
        <authorList>
            <person name="Ma L."/>
            <person name="Li H."/>
        </authorList>
    </citation>
    <scope>NUCLEOTIDE SEQUENCE [LARGE SCALE GENOMIC DNA]</scope>
    <source>
        <strain evidence="4">Lab_2022b</strain>
    </source>
</reference>
<evidence type="ECO:0000313" key="5">
    <source>
        <dbReference type="Proteomes" id="UP001461498"/>
    </source>
</evidence>
<gene>
    <name evidence="4" type="ORF">O3M35_010753</name>
</gene>
<dbReference type="GO" id="GO:0004301">
    <property type="term" value="F:epoxide hydrolase activity"/>
    <property type="evidence" value="ECO:0007669"/>
    <property type="project" value="UniProtKB-ARBA"/>
</dbReference>
<dbReference type="Pfam" id="PF00561">
    <property type="entry name" value="Abhydrolase_1"/>
    <property type="match status" value="1"/>
</dbReference>
<dbReference type="AlphaFoldDB" id="A0AAW1D072"/>
<evidence type="ECO:0000256" key="1">
    <source>
        <dbReference type="ARBA" id="ARBA00022801"/>
    </source>
</evidence>
<dbReference type="InterPro" id="IPR000639">
    <property type="entry name" value="Epox_hydrolase-like"/>
</dbReference>
<protein>
    <recommendedName>
        <fullName evidence="3">AB hydrolase-1 domain-containing protein</fullName>
    </recommendedName>
</protein>
<dbReference type="PRINTS" id="PR00412">
    <property type="entry name" value="EPOXHYDRLASE"/>
</dbReference>
<evidence type="ECO:0000313" key="4">
    <source>
        <dbReference type="EMBL" id="KAK9504418.1"/>
    </source>
</evidence>
<name>A0AAW1D072_9HEMI</name>
<dbReference type="PANTHER" id="PTHR43329">
    <property type="entry name" value="EPOXIDE HYDROLASE"/>
    <property type="match status" value="1"/>
</dbReference>
<feature type="domain" description="AB hydrolase-1" evidence="3">
    <location>
        <begin position="90"/>
        <end position="339"/>
    </location>
</feature>
<dbReference type="SUPFAM" id="SSF53474">
    <property type="entry name" value="alpha/beta-Hydrolases"/>
    <property type="match status" value="1"/>
</dbReference>
<sequence>MTTENSVWNAYVLPIIIKTVIYTFTTIYSTLFLLTLLYNAIRKGYADIFKVKTRELPPKCLNDPVYGEHHYVQIKNIRLHYVEAGDKEKPLIVFVHGFPDFWYSWRHQIKEFSKDFRTIAIDLRGYGDSEKPGGKTQYGVHHIVEDVKNLLDTLEVEKCILIGHDWGGVAAWSFAQKYPEKLIKYVVLNAPEQSIFWKYIMSSFDQFKRSWYIFFFQAPCLPEMAIRMKDLKVFEKMCISKDGVSFATEEDVEAYKFTFGKPGALTPPINYYRAIKLDSSGRTRRTDRGPITIPGLMIISDNDVALSKELLQMSAKKIGGENMKTVMVNNAGHFVQHEKSAEVNKAISDFIRNV</sequence>
<accession>A0AAW1D072</accession>
<evidence type="ECO:0000259" key="3">
    <source>
        <dbReference type="Pfam" id="PF00561"/>
    </source>
</evidence>
<keyword evidence="5" id="KW-1185">Reference proteome</keyword>
<dbReference type="Proteomes" id="UP001461498">
    <property type="component" value="Unassembled WGS sequence"/>
</dbReference>
<dbReference type="InterPro" id="IPR000073">
    <property type="entry name" value="AB_hydrolase_1"/>
</dbReference>
<comment type="caution">
    <text evidence="4">The sequence shown here is derived from an EMBL/GenBank/DDBJ whole genome shotgun (WGS) entry which is preliminary data.</text>
</comment>
<comment type="similarity">
    <text evidence="2">Belongs to the AB hydrolase superfamily. Epoxide hydrolase family.</text>
</comment>